<dbReference type="SUPFAM" id="SSF56300">
    <property type="entry name" value="Metallo-dependent phosphatases"/>
    <property type="match status" value="1"/>
</dbReference>
<protein>
    <recommendedName>
        <fullName evidence="3">Calcineurin-like phosphoesterase domain-containing protein</fullName>
    </recommendedName>
</protein>
<reference evidence="1 2" key="1">
    <citation type="submission" date="2020-01" db="EMBL/GenBank/DDBJ databases">
        <title>The draft genome sequence of Corallococcus exiguus DSM 14696.</title>
        <authorList>
            <person name="Zhang X."/>
            <person name="Zhu H."/>
        </authorList>
    </citation>
    <scope>NUCLEOTIDE SEQUENCE [LARGE SCALE GENOMIC DNA]</scope>
    <source>
        <strain evidence="1 2">DSM 14696</strain>
    </source>
</reference>
<evidence type="ECO:0000313" key="1">
    <source>
        <dbReference type="EMBL" id="NBC44434.1"/>
    </source>
</evidence>
<dbReference type="EMBL" id="JAAAPK010000010">
    <property type="protein sequence ID" value="NBC44434.1"/>
    <property type="molecule type" value="Genomic_DNA"/>
</dbReference>
<keyword evidence="2" id="KW-1185">Reference proteome</keyword>
<proteinExistence type="predicted"/>
<evidence type="ECO:0008006" key="3">
    <source>
        <dbReference type="Google" id="ProtNLM"/>
    </source>
</evidence>
<name>A0A7X4YGU5_9BACT</name>
<dbReference type="AlphaFoldDB" id="A0A7X4YGU5"/>
<dbReference type="InterPro" id="IPR029052">
    <property type="entry name" value="Metallo-depent_PP-like"/>
</dbReference>
<accession>A0A7X4YGU5</accession>
<dbReference type="RefSeq" id="WP_139918624.1">
    <property type="nucleotide sequence ID" value="NZ_CBCSLE010000001.1"/>
</dbReference>
<comment type="caution">
    <text evidence="1">The sequence shown here is derived from an EMBL/GenBank/DDBJ whole genome shotgun (WGS) entry which is preliminary data.</text>
</comment>
<dbReference type="Gene3D" id="3.60.21.10">
    <property type="match status" value="1"/>
</dbReference>
<gene>
    <name evidence="1" type="ORF">GTZ93_31985</name>
</gene>
<dbReference type="Proteomes" id="UP000537825">
    <property type="component" value="Unassembled WGS sequence"/>
</dbReference>
<sequence length="100" mass="11059">MKQDEPEFLKAIEGQNVVAVFAGHIHEKHGYRTQVPETDIPVFLSGSSDMHTFLLVQFTDTYLTVGVINSEDGKTEFLDPADANDLMTVKVPASRTPAPR</sequence>
<organism evidence="1 2">
    <name type="scientific">Corallococcus exiguus</name>
    <dbReference type="NCBI Taxonomy" id="83462"/>
    <lineage>
        <taxon>Bacteria</taxon>
        <taxon>Pseudomonadati</taxon>
        <taxon>Myxococcota</taxon>
        <taxon>Myxococcia</taxon>
        <taxon>Myxococcales</taxon>
        <taxon>Cystobacterineae</taxon>
        <taxon>Myxococcaceae</taxon>
        <taxon>Corallococcus</taxon>
    </lineage>
</organism>
<evidence type="ECO:0000313" key="2">
    <source>
        <dbReference type="Proteomes" id="UP000537825"/>
    </source>
</evidence>